<keyword evidence="2" id="KW-0969">Cilium</keyword>
<gene>
    <name evidence="2" type="ORF">BaOVIS_027520</name>
</gene>
<feature type="compositionally biased region" description="Polar residues" evidence="1">
    <location>
        <begin position="67"/>
        <end position="80"/>
    </location>
</feature>
<keyword evidence="2" id="KW-0282">Flagellum</keyword>
<feature type="region of interest" description="Disordered" evidence="1">
    <location>
        <begin position="395"/>
        <end position="418"/>
    </location>
</feature>
<keyword evidence="3" id="KW-1185">Reference proteome</keyword>
<dbReference type="EMBL" id="BLIY01000020">
    <property type="protein sequence ID" value="GFE55348.1"/>
    <property type="molecule type" value="Genomic_DNA"/>
</dbReference>
<evidence type="ECO:0000256" key="1">
    <source>
        <dbReference type="SAM" id="MobiDB-lite"/>
    </source>
</evidence>
<sequence length="453" mass="50382">MQKSAEVDIECAVALSKAYKAMRDPQSNDPKTAFSQLSSTKRPASGRKNSRNSQTANENESHIMLSAANQAETGKSTPRFISQPWAPQQPSAPVNTINATGDQQRPLSSAAPASKENPVRPKYEHSPDSWKPHLTISDLVSLIWQLKRLLFDTLMREDGCFSQTWMQSAIDLQSICEKFFLTSAPPIMSATGVPTVPEELNCAAAILEFIRGVNGNDCGLLMHQYSIMARRFSQCVMHLASAEIMRRKTPVYYRDALKRPYHFPYIPPYGPCGYQPPTIGVMAPNDLRWVYSDATRAGIVNGNSPFSQTSMTTHTAAHFQSPPYPNNMVPIPPVALPHYQPFTPAYFCGPAAGFVQGVTQRQDIPRMNEQLSVPSTAEMRQPQFERMGSYMPVAENTNNSNSSMEEQNSSTMPNTRGRDKPFFVGPWDIYREELSPDGVFPVAWNGTNNSTNM</sequence>
<reference evidence="2" key="1">
    <citation type="submission" date="2019-12" db="EMBL/GenBank/DDBJ databases">
        <title>Genome sequence of Babesia ovis.</title>
        <authorList>
            <person name="Yamagishi J."/>
            <person name="Sevinc F."/>
            <person name="Xuan X."/>
        </authorList>
    </citation>
    <scope>NUCLEOTIDE SEQUENCE</scope>
    <source>
        <strain evidence="2">Selcuk</strain>
    </source>
</reference>
<feature type="compositionally biased region" description="Basic and acidic residues" evidence="1">
    <location>
        <begin position="117"/>
        <end position="128"/>
    </location>
</feature>
<dbReference type="OrthoDB" id="10412423at2759"/>
<feature type="compositionally biased region" description="Low complexity" evidence="1">
    <location>
        <begin position="82"/>
        <end position="93"/>
    </location>
</feature>
<accession>A0A9W5WVV6</accession>
<name>A0A9W5WVV6_BABOV</name>
<organism evidence="2 3">
    <name type="scientific">Babesia ovis</name>
    <dbReference type="NCBI Taxonomy" id="5869"/>
    <lineage>
        <taxon>Eukaryota</taxon>
        <taxon>Sar</taxon>
        <taxon>Alveolata</taxon>
        <taxon>Apicomplexa</taxon>
        <taxon>Aconoidasida</taxon>
        <taxon>Piroplasmida</taxon>
        <taxon>Babesiidae</taxon>
        <taxon>Babesia</taxon>
    </lineage>
</organism>
<feature type="compositionally biased region" description="Polar residues" evidence="1">
    <location>
        <begin position="25"/>
        <end position="42"/>
    </location>
</feature>
<dbReference type="AlphaFoldDB" id="A0A9W5WVV6"/>
<feature type="region of interest" description="Disordered" evidence="1">
    <location>
        <begin position="20"/>
        <end position="128"/>
    </location>
</feature>
<feature type="compositionally biased region" description="Low complexity" evidence="1">
    <location>
        <begin position="395"/>
        <end position="412"/>
    </location>
</feature>
<evidence type="ECO:0000313" key="2">
    <source>
        <dbReference type="EMBL" id="GFE55348.1"/>
    </source>
</evidence>
<comment type="caution">
    <text evidence="2">The sequence shown here is derived from an EMBL/GenBank/DDBJ whole genome shotgun (WGS) entry which is preliminary data.</text>
</comment>
<evidence type="ECO:0000313" key="3">
    <source>
        <dbReference type="Proteomes" id="UP001057455"/>
    </source>
</evidence>
<proteinExistence type="predicted"/>
<protein>
    <submittedName>
        <fullName evidence="2">Flagellar motor switch protein, putative</fullName>
    </submittedName>
</protein>
<feature type="compositionally biased region" description="Polar residues" evidence="1">
    <location>
        <begin position="94"/>
        <end position="107"/>
    </location>
</feature>
<dbReference type="Proteomes" id="UP001057455">
    <property type="component" value="Unassembled WGS sequence"/>
</dbReference>
<keyword evidence="2" id="KW-0966">Cell projection</keyword>